<evidence type="ECO:0000313" key="4">
    <source>
        <dbReference type="Proteomes" id="UP000008281"/>
    </source>
</evidence>
<dbReference type="HOGENOM" id="CLU_059446_0_0_1"/>
<dbReference type="PANTHER" id="PTHR34005:SF2">
    <property type="entry name" value="DUF4817 DOMAIN-CONTAINING PROTEIN-RELATED"/>
    <property type="match status" value="1"/>
</dbReference>
<dbReference type="OMA" id="THEPKER"/>
<keyword evidence="2" id="KW-0732">Signal</keyword>
<evidence type="ECO:0008006" key="5">
    <source>
        <dbReference type="Google" id="ProtNLM"/>
    </source>
</evidence>
<dbReference type="OrthoDB" id="5877508at2759"/>
<feature type="non-terminal residue" evidence="3">
    <location>
        <position position="1"/>
    </location>
</feature>
<sequence>KFQWIFLIFVISQCIVICQKLNETENLIRLRDCGNDFLPRPSSDEKGVEFDYLNLTSGWLLWTSQVLNKTNYKQSAAFPISNRHVFTSSQLVLTEKKQWVVDGSEFKECNNSQADIPDHVAQNLTVSFARTKSFKVLRGRMFFACGREDFDLMYTPLLLETTPLNLLKIPCLAADESDVKIGADVDAYGLDGGKMKHHKIKVDGYTFTKEATDTWIYTTNPYHDVYDRGGPLVMNVNGKATVIGLKASTAPGWAKGNYFFSMPKLRDEICEYSGVCFVKNFTEALATEAPVTPKDSGTPRRPSPDTHEPKERKRPTYSEGVEPKESESDEDEEDTDILLSKDFFTGETRRKNLNFLIISFVFVFLLV</sequence>
<feature type="signal peptide" evidence="2">
    <location>
        <begin position="1"/>
        <end position="18"/>
    </location>
</feature>
<accession>E3NS70</accession>
<dbReference type="EMBL" id="DS269892">
    <property type="protein sequence ID" value="EFO89414.1"/>
    <property type="molecule type" value="Genomic_DNA"/>
</dbReference>
<dbReference type="InterPro" id="IPR005514">
    <property type="entry name" value="DUF316"/>
</dbReference>
<name>E3NS70_CAERE</name>
<gene>
    <name evidence="3" type="ORF">CRE_03564</name>
</gene>
<feature type="compositionally biased region" description="Basic and acidic residues" evidence="1">
    <location>
        <begin position="302"/>
        <end position="326"/>
    </location>
</feature>
<dbReference type="Pfam" id="PF03761">
    <property type="entry name" value="DUF316"/>
    <property type="match status" value="1"/>
</dbReference>
<dbReference type="Proteomes" id="UP000008281">
    <property type="component" value="Unassembled WGS sequence"/>
</dbReference>
<keyword evidence="4" id="KW-1185">Reference proteome</keyword>
<reference evidence="3" key="1">
    <citation type="submission" date="2007-07" db="EMBL/GenBank/DDBJ databases">
        <title>PCAP assembly of the Caenorhabditis remanei genome.</title>
        <authorList>
            <consortium name="The Caenorhabditis remanei Sequencing Consortium"/>
            <person name="Wilson R.K."/>
        </authorList>
    </citation>
    <scope>NUCLEOTIDE SEQUENCE [LARGE SCALE GENOMIC DNA]</scope>
    <source>
        <strain evidence="3">PB4641</strain>
    </source>
</reference>
<dbReference type="InParanoid" id="E3NS70"/>
<dbReference type="PANTHER" id="PTHR34005">
    <property type="entry name" value="PROTEIN CBG15054-RELATED"/>
    <property type="match status" value="1"/>
</dbReference>
<feature type="region of interest" description="Disordered" evidence="1">
    <location>
        <begin position="289"/>
        <end position="334"/>
    </location>
</feature>
<organism evidence="4">
    <name type="scientific">Caenorhabditis remanei</name>
    <name type="common">Caenorhabditis vulgaris</name>
    <dbReference type="NCBI Taxonomy" id="31234"/>
    <lineage>
        <taxon>Eukaryota</taxon>
        <taxon>Metazoa</taxon>
        <taxon>Ecdysozoa</taxon>
        <taxon>Nematoda</taxon>
        <taxon>Chromadorea</taxon>
        <taxon>Rhabditida</taxon>
        <taxon>Rhabditina</taxon>
        <taxon>Rhabditomorpha</taxon>
        <taxon>Rhabditoidea</taxon>
        <taxon>Rhabditidae</taxon>
        <taxon>Peloderinae</taxon>
        <taxon>Caenorhabditis</taxon>
    </lineage>
</organism>
<dbReference type="FunCoup" id="E3NS70">
    <property type="interactions" value="436"/>
</dbReference>
<evidence type="ECO:0000313" key="3">
    <source>
        <dbReference type="EMBL" id="EFO89414.1"/>
    </source>
</evidence>
<proteinExistence type="predicted"/>
<protein>
    <recommendedName>
        <fullName evidence="5">Peptidase S1 domain-containing protein</fullName>
    </recommendedName>
</protein>
<evidence type="ECO:0000256" key="2">
    <source>
        <dbReference type="SAM" id="SignalP"/>
    </source>
</evidence>
<evidence type="ECO:0000256" key="1">
    <source>
        <dbReference type="SAM" id="MobiDB-lite"/>
    </source>
</evidence>
<dbReference type="AlphaFoldDB" id="E3NS70"/>
<dbReference type="eggNOG" id="ENOG502TIYM">
    <property type="taxonomic scope" value="Eukaryota"/>
</dbReference>
<feature type="chain" id="PRO_5003178029" description="Peptidase S1 domain-containing protein" evidence="2">
    <location>
        <begin position="19"/>
        <end position="367"/>
    </location>
</feature>